<dbReference type="AlphaFoldDB" id="A0A8F1MC49"/>
<dbReference type="KEGG" id="mnd:KOY48_04920"/>
<reference evidence="1" key="1">
    <citation type="submission" date="2021-06" db="EMBL/GenBank/DDBJ databases">
        <title>An adapted protocol for Saccharibacteria cultivation: two new species join this phylum of Candidate Phyla Radiations.</title>
        <authorList>
            <person name="Ibrahim A."/>
            <person name="Maatouk M."/>
            <person name="Zgheib R."/>
            <person name="Haddad G."/>
            <person name="Bou Khalil J."/>
            <person name="Raoult D."/>
            <person name="Bittar F."/>
        </authorList>
    </citation>
    <scope>NUCLEOTIDE SEQUENCE</scope>
    <source>
        <strain evidence="1">IHU1</strain>
    </source>
</reference>
<name>A0A8F1MC49_9BACT</name>
<evidence type="ECO:0000313" key="2">
    <source>
        <dbReference type="Proteomes" id="UP000679129"/>
    </source>
</evidence>
<accession>A0A8F1MC49</accession>
<gene>
    <name evidence="1" type="ORF">KOY48_04920</name>
</gene>
<dbReference type="EMBL" id="CP076460">
    <property type="protein sequence ID" value="QWQ32176.1"/>
    <property type="molecule type" value="Genomic_DNA"/>
</dbReference>
<proteinExistence type="predicted"/>
<protein>
    <submittedName>
        <fullName evidence="1">Uncharacterized protein</fullName>
    </submittedName>
</protein>
<keyword evidence="2" id="KW-1185">Reference proteome</keyword>
<dbReference type="Proteomes" id="UP000679129">
    <property type="component" value="Chromosome"/>
</dbReference>
<sequence length="164" mass="19488">MIYLLLAIMSNFKNFTEKIRCRVIPITRDRRVWLDEKIVDDDLYCVFMNGRSYELGEEYDDFLCVTADNFAELADVILRELYARGFSSSDYKLINENYVHLDYSFLSDDIPWVAWRNVDAIVKGDITDEKDYRRDKAKRGRWMSYAELVQVIGKNQAHKIFEQL</sequence>
<evidence type="ECO:0000313" key="1">
    <source>
        <dbReference type="EMBL" id="QWQ32176.1"/>
    </source>
</evidence>
<organism evidence="1 2">
    <name type="scientific">Candidatus Minimicrobia naudis</name>
    <dbReference type="NCBI Taxonomy" id="2841263"/>
    <lineage>
        <taxon>Bacteria</taxon>
        <taxon>Candidatus Saccharimonadota</taxon>
        <taxon>Candidatus Saccharimonadota incertae sedis</taxon>
        <taxon>Candidatus Minimicrobia</taxon>
    </lineage>
</organism>